<comment type="similarity">
    <text evidence="1">Belongs to the ROK (NagC/XylR) family.</text>
</comment>
<gene>
    <name evidence="2" type="ORF">PR017_24260</name>
</gene>
<dbReference type="Gene3D" id="3.30.420.40">
    <property type="match status" value="2"/>
</dbReference>
<dbReference type="KEGG" id="rtu:PR017_24260"/>
<dbReference type="PANTHER" id="PTHR18964:SF149">
    <property type="entry name" value="BIFUNCTIONAL UDP-N-ACETYLGLUCOSAMINE 2-EPIMERASE_N-ACETYLMANNOSAMINE KINASE"/>
    <property type="match status" value="1"/>
</dbReference>
<evidence type="ECO:0000313" key="3">
    <source>
        <dbReference type="Proteomes" id="UP000249499"/>
    </source>
</evidence>
<reference evidence="2 3" key="1">
    <citation type="journal article" date="2018" name="Sci. Rep.">
        <title>Rhizobium tumorigenes sp. nov., a novel plant tumorigenic bacterium isolated from cane gall tumors on thornless blackberry.</title>
        <authorList>
            <person name="Kuzmanovi N."/>
            <person name="Smalla K."/>
            <person name="Gronow S."/>
            <person name="PuBawska J."/>
        </authorList>
    </citation>
    <scope>NUCLEOTIDE SEQUENCE [LARGE SCALE GENOMIC DNA]</scope>
    <source>
        <strain evidence="2 3">1078</strain>
    </source>
</reference>
<dbReference type="InterPro" id="IPR000600">
    <property type="entry name" value="ROK"/>
</dbReference>
<evidence type="ECO:0000256" key="1">
    <source>
        <dbReference type="ARBA" id="ARBA00006479"/>
    </source>
</evidence>
<dbReference type="InterPro" id="IPR043129">
    <property type="entry name" value="ATPase_NBD"/>
</dbReference>
<name>A0AAF1KCA9_9HYPH</name>
<dbReference type="PANTHER" id="PTHR18964">
    <property type="entry name" value="ROK (REPRESSOR, ORF, KINASE) FAMILY"/>
    <property type="match status" value="1"/>
</dbReference>
<dbReference type="AlphaFoldDB" id="A0AAF1KCA9"/>
<dbReference type="SUPFAM" id="SSF53067">
    <property type="entry name" value="Actin-like ATPase domain"/>
    <property type="match status" value="1"/>
</dbReference>
<dbReference type="EMBL" id="CP117258">
    <property type="protein sequence ID" value="WFR98809.1"/>
    <property type="molecule type" value="Genomic_DNA"/>
</dbReference>
<organism evidence="2 3">
    <name type="scientific">Rhizobium tumorigenes</name>
    <dbReference type="NCBI Taxonomy" id="2041385"/>
    <lineage>
        <taxon>Bacteria</taxon>
        <taxon>Pseudomonadati</taxon>
        <taxon>Pseudomonadota</taxon>
        <taxon>Alphaproteobacteria</taxon>
        <taxon>Hyphomicrobiales</taxon>
        <taxon>Rhizobiaceae</taxon>
        <taxon>Rhizobium/Agrobacterium group</taxon>
        <taxon>Rhizobium</taxon>
    </lineage>
</organism>
<keyword evidence="2" id="KW-0614">Plasmid</keyword>
<proteinExistence type="inferred from homology"/>
<geneLocation type="plasmid" evidence="2 3">
    <name>unnamed1</name>
</geneLocation>
<evidence type="ECO:0000313" key="2">
    <source>
        <dbReference type="EMBL" id="WFR98809.1"/>
    </source>
</evidence>
<dbReference type="Proteomes" id="UP000249499">
    <property type="component" value="Plasmid unnamed1"/>
</dbReference>
<dbReference type="Pfam" id="PF00480">
    <property type="entry name" value="ROK"/>
    <property type="match status" value="1"/>
</dbReference>
<accession>A0AAF1KCA9</accession>
<reference evidence="3" key="2">
    <citation type="journal article" date="2023" name="MicrobiologyOpen">
        <title>Genomics of the tumorigenes clade of the family Rhizobiaceae and description of Rhizobium rhododendri sp. nov.</title>
        <authorList>
            <person name="Kuzmanovic N."/>
            <person name="diCenzo G.C."/>
            <person name="Bunk B."/>
            <person name="Sproeer C."/>
            <person name="Fruehling A."/>
            <person name="Neumann-Schaal M."/>
            <person name="Overmann J."/>
            <person name="Smalla K."/>
        </authorList>
    </citation>
    <scope>NUCLEOTIDE SEQUENCE [LARGE SCALE GENOMIC DNA]</scope>
    <source>
        <strain evidence="3">1078</strain>
        <plasmid evidence="3">unnamed1</plasmid>
    </source>
</reference>
<keyword evidence="3" id="KW-1185">Reference proteome</keyword>
<dbReference type="RefSeq" id="WP_111223057.1">
    <property type="nucleotide sequence ID" value="NZ_CP117258.1"/>
</dbReference>
<sequence length="329" mass="34444">MMPQIGVSKILVADIGGTNVKFGFNIAGAAQDYHRLFSTRLLQDGDPILRLAAMVGDVIVETGIRPDVLVTTVPGFLDADEDKVLFAGNVQSLNGRRLASELSSELGFPVYLERDSVLALMGETVAGVGIGSTAVLGIYLGTGVGAAFIQNGKPFRGAGWALEIGHIPFGSEGRMLEGLRTDSLETYVSGRALQAIADEHGAPINDVFALSAVDGNSALNFAIEAFIDHITTAIGIATVLFSPDILILGGGVCEMSDFPKERIKALVERKGPFGQTGQTLDLRWAALGWRGVLNGAPLAVNAHLQRHAPADAALAMTSPTPFAGGKTHG</sequence>
<protein>
    <submittedName>
        <fullName evidence="2">ROK family protein</fullName>
    </submittedName>
</protein>